<gene>
    <name evidence="1" type="ORF">EEJ42_12215</name>
</gene>
<dbReference type="Proteomes" id="UP000275401">
    <property type="component" value="Unassembled WGS sequence"/>
</dbReference>
<comment type="caution">
    <text evidence="1">The sequence shown here is derived from an EMBL/GenBank/DDBJ whole genome shotgun (WGS) entry which is preliminary data.</text>
</comment>
<keyword evidence="2" id="KW-1185">Reference proteome</keyword>
<accession>A0A3M8WK28</accession>
<dbReference type="AlphaFoldDB" id="A0A3M8WK28"/>
<sequence length="142" mass="15818">MDLMNVDEAWEWATPLVEGFDPIADDLHAQTPETLATILDSNREWTSRHGDCHLTLTQRLIQVEWQIDATRGDTTVATVEGVRAAVTRAFRSTKFAVPGAAEDRPDALPEARIEAEIRGCLDFYGAWNSSGPAWDITARYTN</sequence>
<name>A0A3M8WK28_9ACTN</name>
<dbReference type="EMBL" id="RIBZ01000162">
    <property type="protein sequence ID" value="RNG28313.1"/>
    <property type="molecule type" value="Genomic_DNA"/>
</dbReference>
<evidence type="ECO:0000313" key="1">
    <source>
        <dbReference type="EMBL" id="RNG28313.1"/>
    </source>
</evidence>
<protein>
    <submittedName>
        <fullName evidence="1">Uncharacterized protein</fullName>
    </submittedName>
</protein>
<proteinExistence type="predicted"/>
<organism evidence="1 2">
    <name type="scientific">Streptomyces botrytidirepellens</name>
    <dbReference type="NCBI Taxonomy" id="2486417"/>
    <lineage>
        <taxon>Bacteria</taxon>
        <taxon>Bacillati</taxon>
        <taxon>Actinomycetota</taxon>
        <taxon>Actinomycetes</taxon>
        <taxon>Kitasatosporales</taxon>
        <taxon>Streptomycetaceae</taxon>
        <taxon>Streptomyces</taxon>
    </lineage>
</organism>
<evidence type="ECO:0000313" key="2">
    <source>
        <dbReference type="Proteomes" id="UP000275401"/>
    </source>
</evidence>
<reference evidence="1 2" key="1">
    <citation type="submission" date="2018-11" db="EMBL/GenBank/DDBJ databases">
        <title>The Potential of Streptomyces as Biocontrol Agents against the Tomato grey mould, Botrytis cinerea (Gray mold) Frontiers in Microbiology.</title>
        <authorList>
            <person name="Li D."/>
        </authorList>
    </citation>
    <scope>NUCLEOTIDE SEQUENCE [LARGE SCALE GENOMIC DNA]</scope>
    <source>
        <strain evidence="1 2">NEAU-LD23</strain>
    </source>
</reference>